<dbReference type="EMBL" id="BART01001865">
    <property type="protein sequence ID" value="GAG73690.1"/>
    <property type="molecule type" value="Genomic_DNA"/>
</dbReference>
<dbReference type="Gene3D" id="3.40.50.12780">
    <property type="entry name" value="N-terminal domain of ligase-like"/>
    <property type="match status" value="1"/>
</dbReference>
<proteinExistence type="predicted"/>
<protein>
    <submittedName>
        <fullName evidence="1">Uncharacterized protein</fullName>
    </submittedName>
</protein>
<organism evidence="1">
    <name type="scientific">marine sediment metagenome</name>
    <dbReference type="NCBI Taxonomy" id="412755"/>
    <lineage>
        <taxon>unclassified sequences</taxon>
        <taxon>metagenomes</taxon>
        <taxon>ecological metagenomes</taxon>
    </lineage>
</organism>
<dbReference type="InterPro" id="IPR042099">
    <property type="entry name" value="ANL_N_sf"/>
</dbReference>
<reference evidence="1" key="1">
    <citation type="journal article" date="2014" name="Front. Microbiol.">
        <title>High frequency of phylogenetically diverse reductive dehalogenase-homologous genes in deep subseafloor sedimentary metagenomes.</title>
        <authorList>
            <person name="Kawai M."/>
            <person name="Futagami T."/>
            <person name="Toyoda A."/>
            <person name="Takaki Y."/>
            <person name="Nishi S."/>
            <person name="Hori S."/>
            <person name="Arai W."/>
            <person name="Tsubouchi T."/>
            <person name="Morono Y."/>
            <person name="Uchiyama I."/>
            <person name="Ito T."/>
            <person name="Fujiyama A."/>
            <person name="Inagaki F."/>
            <person name="Takami H."/>
        </authorList>
    </citation>
    <scope>NUCLEOTIDE SEQUENCE</scope>
    <source>
        <strain evidence="1">Expedition CK06-06</strain>
    </source>
</reference>
<name>X0ZV52_9ZZZZ</name>
<evidence type="ECO:0000313" key="1">
    <source>
        <dbReference type="EMBL" id="GAG73690.1"/>
    </source>
</evidence>
<comment type="caution">
    <text evidence="1">The sequence shown here is derived from an EMBL/GenBank/DDBJ whole genome shotgun (WGS) entry which is preliminary data.</text>
</comment>
<dbReference type="AlphaFoldDB" id="X0ZV52"/>
<sequence length="58" mass="6886">LKKTLINVYENVDFYKKRLDDAGINPYNFNNLDDAVKIPFTTKDDLRKNYPFKLFAQV</sequence>
<gene>
    <name evidence="1" type="ORF">S01H4_06173</name>
</gene>
<feature type="non-terminal residue" evidence="1">
    <location>
        <position position="1"/>
    </location>
</feature>
<accession>X0ZV52</accession>